<sequence length="210" mass="22577">MYSQKGRKAHGRPFLFGNGGPSTATARSRQSLAHKSSIGTGYLTATGGVRQFPMASASIRPRAKSRKVPRNLEALSLALPLGVGNLNPGYDKVTVSRYQSHVFCVSAGVLRLPTANQDYGCESGKPLEDKGNSRRGPLELPPSTSARLGVIEQDDGSQGSLRSAPAYLTKSAPTQPTTQHSRRSRRKVGSKPRPLYYVARLSTRRLGSSI</sequence>
<dbReference type="Proteomes" id="UP001321760">
    <property type="component" value="Unassembled WGS sequence"/>
</dbReference>
<evidence type="ECO:0000313" key="3">
    <source>
        <dbReference type="Proteomes" id="UP001321760"/>
    </source>
</evidence>
<evidence type="ECO:0000256" key="1">
    <source>
        <dbReference type="SAM" id="MobiDB-lite"/>
    </source>
</evidence>
<feature type="region of interest" description="Disordered" evidence="1">
    <location>
        <begin position="117"/>
        <end position="195"/>
    </location>
</feature>
<reference evidence="2" key="2">
    <citation type="submission" date="2023-05" db="EMBL/GenBank/DDBJ databases">
        <authorList>
            <consortium name="Lawrence Berkeley National Laboratory"/>
            <person name="Steindorff A."/>
            <person name="Hensen N."/>
            <person name="Bonometti L."/>
            <person name="Westerberg I."/>
            <person name="Brannstrom I.O."/>
            <person name="Guillou S."/>
            <person name="Cros-Aarteil S."/>
            <person name="Calhoun S."/>
            <person name="Haridas S."/>
            <person name="Kuo A."/>
            <person name="Mondo S."/>
            <person name="Pangilinan J."/>
            <person name="Riley R."/>
            <person name="Labutti K."/>
            <person name="Andreopoulos B."/>
            <person name="Lipzen A."/>
            <person name="Chen C."/>
            <person name="Yanf M."/>
            <person name="Daum C."/>
            <person name="Ng V."/>
            <person name="Clum A."/>
            <person name="Ohm R."/>
            <person name="Martin F."/>
            <person name="Silar P."/>
            <person name="Natvig D."/>
            <person name="Lalanne C."/>
            <person name="Gautier V."/>
            <person name="Ament-Velasquez S.L."/>
            <person name="Kruys A."/>
            <person name="Hutchinson M.I."/>
            <person name="Powell A.J."/>
            <person name="Barry K."/>
            <person name="Miller A.N."/>
            <person name="Grigoriev I.V."/>
            <person name="Debuchy R."/>
            <person name="Gladieux P."/>
            <person name="Thoren M.H."/>
            <person name="Johannesson H."/>
        </authorList>
    </citation>
    <scope>NUCLEOTIDE SEQUENCE</scope>
    <source>
        <strain evidence="2">PSN243</strain>
    </source>
</reference>
<reference evidence="2" key="1">
    <citation type="journal article" date="2023" name="Mol. Phylogenet. Evol.">
        <title>Genome-scale phylogeny and comparative genomics of the fungal order Sordariales.</title>
        <authorList>
            <person name="Hensen N."/>
            <person name="Bonometti L."/>
            <person name="Westerberg I."/>
            <person name="Brannstrom I.O."/>
            <person name="Guillou S."/>
            <person name="Cros-Aarteil S."/>
            <person name="Calhoun S."/>
            <person name="Haridas S."/>
            <person name="Kuo A."/>
            <person name="Mondo S."/>
            <person name="Pangilinan J."/>
            <person name="Riley R."/>
            <person name="LaButti K."/>
            <person name="Andreopoulos B."/>
            <person name="Lipzen A."/>
            <person name="Chen C."/>
            <person name="Yan M."/>
            <person name="Daum C."/>
            <person name="Ng V."/>
            <person name="Clum A."/>
            <person name="Steindorff A."/>
            <person name="Ohm R.A."/>
            <person name="Martin F."/>
            <person name="Silar P."/>
            <person name="Natvig D.O."/>
            <person name="Lalanne C."/>
            <person name="Gautier V."/>
            <person name="Ament-Velasquez S.L."/>
            <person name="Kruys A."/>
            <person name="Hutchinson M.I."/>
            <person name="Powell A.J."/>
            <person name="Barry K."/>
            <person name="Miller A.N."/>
            <person name="Grigoriev I.V."/>
            <person name="Debuchy R."/>
            <person name="Gladieux P."/>
            <person name="Hiltunen Thoren M."/>
            <person name="Johannesson H."/>
        </authorList>
    </citation>
    <scope>NUCLEOTIDE SEQUENCE</scope>
    <source>
        <strain evidence="2">PSN243</strain>
    </source>
</reference>
<feature type="compositionally biased region" description="Basic residues" evidence="1">
    <location>
        <begin position="1"/>
        <end position="11"/>
    </location>
</feature>
<comment type="caution">
    <text evidence="2">The sequence shown here is derived from an EMBL/GenBank/DDBJ whole genome shotgun (WGS) entry which is preliminary data.</text>
</comment>
<feature type="region of interest" description="Disordered" evidence="1">
    <location>
        <begin position="1"/>
        <end position="30"/>
    </location>
</feature>
<gene>
    <name evidence="2" type="ORF">QBC34DRAFT_173485</name>
</gene>
<feature type="compositionally biased region" description="Basic residues" evidence="1">
    <location>
        <begin position="180"/>
        <end position="190"/>
    </location>
</feature>
<organism evidence="2 3">
    <name type="scientific">Podospora aff. communis PSN243</name>
    <dbReference type="NCBI Taxonomy" id="3040156"/>
    <lineage>
        <taxon>Eukaryota</taxon>
        <taxon>Fungi</taxon>
        <taxon>Dikarya</taxon>
        <taxon>Ascomycota</taxon>
        <taxon>Pezizomycotina</taxon>
        <taxon>Sordariomycetes</taxon>
        <taxon>Sordariomycetidae</taxon>
        <taxon>Sordariales</taxon>
        <taxon>Podosporaceae</taxon>
        <taxon>Podospora</taxon>
    </lineage>
</organism>
<dbReference type="AlphaFoldDB" id="A0AAV9H2R2"/>
<evidence type="ECO:0000313" key="2">
    <source>
        <dbReference type="EMBL" id="KAK4453907.1"/>
    </source>
</evidence>
<protein>
    <submittedName>
        <fullName evidence="2">Uncharacterized protein</fullName>
    </submittedName>
</protein>
<accession>A0AAV9H2R2</accession>
<proteinExistence type="predicted"/>
<dbReference type="EMBL" id="MU865918">
    <property type="protein sequence ID" value="KAK4453907.1"/>
    <property type="molecule type" value="Genomic_DNA"/>
</dbReference>
<name>A0AAV9H2R2_9PEZI</name>
<keyword evidence="3" id="KW-1185">Reference proteome</keyword>
<feature type="compositionally biased region" description="Polar residues" evidence="1">
    <location>
        <begin position="21"/>
        <end position="30"/>
    </location>
</feature>